<sequence>MTKKIQRLLQISLFAIMGSLLLINCESDADNLGAQFFQPGAAQDGVVLNDLTAYNISHNDTVRTDGFQIGASKVLDSVVLGAFNVPQFGVQKSSYFTQLRLPTYPLTFGTNATVDSVIVTIKPQFSADSIKTTTNTSFNYPDGNVLSTKVVNTYPISLKYGRTKIGGKTNLTINVNEVNDFMGSNQTKLFSNMNFAEGALIGSKVFNGDITSVNIKKNSDNSVLVDRTASLRIPLDAAFFQSKIVAKSGSSELGDVSTFIRYFKGLKISVAENDGYLFKFNPNEITLQIYYKNDLVAGGTTTRPQSTVSLDLGANNVHYQKVDYNRSGTAVASALATSNPLFGDKKLFPQGMGGPGIGLKIPDLTITSLRNLYLNQKAGILSAKIRLYTDASWTNNFKKPKRFLIQQKDVGTFLKEFSTYSSNPNFSVFTVNNLYSNPAYYDIDLTKTVKDIIETGAPNKDLILNVGDYLRDLSSGQYVGLAPILYPQFLPYGQNFNDRAYTPNAVVLVGSDPASDKRAQLRIIYTSKQ</sequence>
<gene>
    <name evidence="1" type="ORF">SAMN05443292_1266</name>
</gene>
<name>A0A1I3FBJ4_9FLAO</name>
<dbReference type="RefSeq" id="WP_090079296.1">
    <property type="nucleotide sequence ID" value="NZ_FOQT01000002.1"/>
</dbReference>
<accession>A0A1I3FBJ4</accession>
<dbReference type="EMBL" id="FOQT01000002">
    <property type="protein sequence ID" value="SFI08524.1"/>
    <property type="molecule type" value="Genomic_DNA"/>
</dbReference>
<dbReference type="STRING" id="1125876.SAMN05443292_1266"/>
<dbReference type="Pfam" id="PF14092">
    <property type="entry name" value="DUF4270"/>
    <property type="match status" value="1"/>
</dbReference>
<dbReference type="Proteomes" id="UP000198931">
    <property type="component" value="Unassembled WGS sequence"/>
</dbReference>
<dbReference type="InterPro" id="IPR025366">
    <property type="entry name" value="DUF4270"/>
</dbReference>
<evidence type="ECO:0000313" key="1">
    <source>
        <dbReference type="EMBL" id="SFI08524.1"/>
    </source>
</evidence>
<proteinExistence type="predicted"/>
<keyword evidence="2" id="KW-1185">Reference proteome</keyword>
<reference evidence="1 2" key="1">
    <citation type="submission" date="2016-10" db="EMBL/GenBank/DDBJ databases">
        <authorList>
            <person name="de Groot N.N."/>
        </authorList>
    </citation>
    <scope>NUCLEOTIDE SEQUENCE [LARGE SCALE GENOMIC DNA]</scope>
    <source>
        <strain evidence="1 2">DSM 26000</strain>
    </source>
</reference>
<organism evidence="1 2">
    <name type="scientific">Halpernia frigidisoli</name>
    <dbReference type="NCBI Taxonomy" id="1125876"/>
    <lineage>
        <taxon>Bacteria</taxon>
        <taxon>Pseudomonadati</taxon>
        <taxon>Bacteroidota</taxon>
        <taxon>Flavobacteriia</taxon>
        <taxon>Flavobacteriales</taxon>
        <taxon>Weeksellaceae</taxon>
        <taxon>Chryseobacterium group</taxon>
        <taxon>Halpernia</taxon>
    </lineage>
</organism>
<dbReference type="OrthoDB" id="1466062at2"/>
<evidence type="ECO:0008006" key="3">
    <source>
        <dbReference type="Google" id="ProtNLM"/>
    </source>
</evidence>
<dbReference type="AlphaFoldDB" id="A0A1I3FBJ4"/>
<protein>
    <recommendedName>
        <fullName evidence="3">DUF4270 family protein</fullName>
    </recommendedName>
</protein>
<evidence type="ECO:0000313" key="2">
    <source>
        <dbReference type="Proteomes" id="UP000198931"/>
    </source>
</evidence>